<dbReference type="AlphaFoldDB" id="A0A4P6X4A7"/>
<dbReference type="InterPro" id="IPR009057">
    <property type="entry name" value="Homeodomain-like_sf"/>
</dbReference>
<evidence type="ECO:0000313" key="6">
    <source>
        <dbReference type="Proteomes" id="UP000293912"/>
    </source>
</evidence>
<dbReference type="Proteomes" id="UP000293912">
    <property type="component" value="Chromosome"/>
</dbReference>
<protein>
    <submittedName>
        <fullName evidence="5">HTH-type transcriptional regulator VirS</fullName>
    </submittedName>
</protein>
<dbReference type="InterPro" id="IPR032687">
    <property type="entry name" value="AraC-type_N"/>
</dbReference>
<evidence type="ECO:0000256" key="3">
    <source>
        <dbReference type="ARBA" id="ARBA00023163"/>
    </source>
</evidence>
<dbReference type="GO" id="GO:0000976">
    <property type="term" value="F:transcription cis-regulatory region binding"/>
    <property type="evidence" value="ECO:0007669"/>
    <property type="project" value="TreeGrafter"/>
</dbReference>
<keyword evidence="1" id="KW-0805">Transcription regulation</keyword>
<dbReference type="GO" id="GO:0005829">
    <property type="term" value="C:cytosol"/>
    <property type="evidence" value="ECO:0007669"/>
    <property type="project" value="TreeGrafter"/>
</dbReference>
<dbReference type="Pfam" id="PF12833">
    <property type="entry name" value="HTH_18"/>
    <property type="match status" value="1"/>
</dbReference>
<dbReference type="GO" id="GO:0003700">
    <property type="term" value="F:DNA-binding transcription factor activity"/>
    <property type="evidence" value="ECO:0007669"/>
    <property type="project" value="InterPro"/>
</dbReference>
<dbReference type="PANTHER" id="PTHR47894">
    <property type="entry name" value="HTH-TYPE TRANSCRIPTIONAL REGULATOR GADX"/>
    <property type="match status" value="1"/>
</dbReference>
<dbReference type="PANTHER" id="PTHR47894:SF4">
    <property type="entry name" value="HTH-TYPE TRANSCRIPTIONAL REGULATOR GADX"/>
    <property type="match status" value="1"/>
</dbReference>
<dbReference type="Pfam" id="PF12625">
    <property type="entry name" value="Arabinose_bd"/>
    <property type="match status" value="1"/>
</dbReference>
<dbReference type="InterPro" id="IPR018060">
    <property type="entry name" value="HTH_AraC"/>
</dbReference>
<keyword evidence="3" id="KW-0804">Transcription</keyword>
<keyword evidence="6" id="KW-1185">Reference proteome</keyword>
<dbReference type="PROSITE" id="PS01124">
    <property type="entry name" value="HTH_ARAC_FAMILY_2"/>
    <property type="match status" value="1"/>
</dbReference>
<feature type="domain" description="HTH araC/xylS-type" evidence="4">
    <location>
        <begin position="236"/>
        <end position="334"/>
    </location>
</feature>
<dbReference type="EMBL" id="CP037867">
    <property type="protein sequence ID" value="QBM29388.1"/>
    <property type="molecule type" value="Genomic_DNA"/>
</dbReference>
<sequence>MDYPYVPVVRSASLSGYVELAQSLGLDARALLRKAGLSPRALDDPETPLSAAAVRALLEDSAQASGVDDFGLRMAARRHLANLGPISLVLKEEPTARAALDTLCRYLRLLNASLLTRVEDHGALVIIREEILVDQPASTRQSMELAVGVMHRILCELLGGPWKPVRVCFKHRPPKDTKAHKAFFGTAVDFNGEFNGIVCTAADLQTPLPGNNPEMARFARQYLDRALSGRHQSTKATVQQLVAALLPGGRCTSQQVAQHLGVDRRTIHRHLAREGESFATLLQAVRSELVLRQVQDSDLPLSEVAQLLGFAAPAAFSHWFRHTFGCSVTAWRAQEKAKAAVRQGEP</sequence>
<gene>
    <name evidence="5" type="primary">virS</name>
    <name evidence="5" type="ORF">HPF_16970</name>
</gene>
<keyword evidence="2" id="KW-0238">DNA-binding</keyword>
<evidence type="ECO:0000259" key="4">
    <source>
        <dbReference type="PROSITE" id="PS01124"/>
    </source>
</evidence>
<accession>A0A4P6X4A7</accession>
<evidence type="ECO:0000256" key="1">
    <source>
        <dbReference type="ARBA" id="ARBA00023015"/>
    </source>
</evidence>
<dbReference type="RefSeq" id="WP_133157300.1">
    <property type="nucleotide sequence ID" value="NZ_CP037867.1"/>
</dbReference>
<organism evidence="5 6">
    <name type="scientific">Hydrogenophaga pseudoflava</name>
    <name type="common">Pseudomonas carboxydoflava</name>
    <dbReference type="NCBI Taxonomy" id="47421"/>
    <lineage>
        <taxon>Bacteria</taxon>
        <taxon>Pseudomonadati</taxon>
        <taxon>Pseudomonadota</taxon>
        <taxon>Betaproteobacteria</taxon>
        <taxon>Burkholderiales</taxon>
        <taxon>Comamonadaceae</taxon>
        <taxon>Hydrogenophaga</taxon>
    </lineage>
</organism>
<dbReference type="SUPFAM" id="SSF46689">
    <property type="entry name" value="Homeodomain-like"/>
    <property type="match status" value="1"/>
</dbReference>
<dbReference type="SMART" id="SM00342">
    <property type="entry name" value="HTH_ARAC"/>
    <property type="match status" value="1"/>
</dbReference>
<reference evidence="5 6" key="1">
    <citation type="submission" date="2019-03" db="EMBL/GenBank/DDBJ databases">
        <authorList>
            <person name="Sebastian G."/>
            <person name="Baumann P."/>
            <person name="Ruckert C."/>
            <person name="Kalinowski J."/>
            <person name="Nebel B."/>
            <person name="Takors R."/>
            <person name="Blombach B."/>
        </authorList>
    </citation>
    <scope>NUCLEOTIDE SEQUENCE [LARGE SCALE GENOMIC DNA]</scope>
    <source>
        <strain evidence="5 6">DSM 1084</strain>
    </source>
</reference>
<evidence type="ECO:0000313" key="5">
    <source>
        <dbReference type="EMBL" id="QBM29388.1"/>
    </source>
</evidence>
<evidence type="ECO:0000256" key="2">
    <source>
        <dbReference type="ARBA" id="ARBA00023125"/>
    </source>
</evidence>
<dbReference type="Gene3D" id="1.10.10.60">
    <property type="entry name" value="Homeodomain-like"/>
    <property type="match status" value="1"/>
</dbReference>
<dbReference type="KEGG" id="hpse:HPF_16970"/>
<proteinExistence type="predicted"/>
<name>A0A4P6X4A7_HYDPS</name>